<dbReference type="PANTHER" id="PTHR48071">
    <property type="entry name" value="SRCR DOMAIN-CONTAINING PROTEIN"/>
    <property type="match status" value="1"/>
</dbReference>
<sequence length="432" mass="46776">VALFFIFQHPHPPFPDTLAVRLVNGRSRCEGRVEVQHNGTWGTVCDDDWDMVDANVVCRQLDCGLAMAVGSSYKFGQGSGPILLDNVDCKGEETGLSQCGNQGWGIHNCYHYEDVAISYGTIRLMGGPDRCQGRVEIYYRGSWGTVCDDDWGMRDAVVVCQQVGCGPAVTYTTNAYFGYGTGLIMLDNVNCNGHESQLATCYSLGWGIHNCGHHEDAGVICKEQPSVRVVNGNSSCQGRVEVSYNSIWGTVCDDDWDMDNAQVVCRQLGCGPALAAVPLAYFGYGSGPILLDNVDCQGNERALADCFNLGWGQHNCGHHEDAGVICSRVIRLSGGQHRCEGRVELYQSGEWGTICDDAWDLPDAQVVCRMLGCGDAVAARVEAFFGPGRGTILLDNVKCIGTEASLLQCSHISWDVHNCDHSEDAGVTCSLS</sequence>
<evidence type="ECO:0000256" key="2">
    <source>
        <dbReference type="ARBA" id="ARBA00022737"/>
    </source>
</evidence>
<dbReference type="SUPFAM" id="SSF56487">
    <property type="entry name" value="SRCR-like"/>
    <property type="match status" value="4"/>
</dbReference>
<evidence type="ECO:0000259" key="6">
    <source>
        <dbReference type="PROSITE" id="PS50287"/>
    </source>
</evidence>
<feature type="domain" description="SRCR" evidence="6">
    <location>
        <begin position="330"/>
        <end position="430"/>
    </location>
</feature>
<dbReference type="Gene3D" id="3.10.250.10">
    <property type="entry name" value="SRCR-like domain"/>
    <property type="match status" value="4"/>
</dbReference>
<evidence type="ECO:0000256" key="3">
    <source>
        <dbReference type="ARBA" id="ARBA00023157"/>
    </source>
</evidence>
<name>A0A3B4DNW8_PYGNA</name>
<dbReference type="PRINTS" id="PR00258">
    <property type="entry name" value="SPERACTRCPTR"/>
</dbReference>
<comment type="caution">
    <text evidence="5">Lacks conserved residue(s) required for the propagation of feature annotation.</text>
</comment>
<evidence type="ECO:0000256" key="5">
    <source>
        <dbReference type="PROSITE-ProRule" id="PRU00196"/>
    </source>
</evidence>
<dbReference type="FunFam" id="3.10.250.10:FF:000006">
    <property type="entry name" value="neurotrypsin isoform X2"/>
    <property type="match status" value="1"/>
</dbReference>
<dbReference type="PROSITE" id="PS50287">
    <property type="entry name" value="SRCR_2"/>
    <property type="match status" value="4"/>
</dbReference>
<keyword evidence="1" id="KW-0732">Signal</keyword>
<proteinExistence type="predicted"/>
<dbReference type="AlphaFoldDB" id="A0A3B4DNW8"/>
<accession>A0A3B4DNW8</accession>
<feature type="disulfide bond" evidence="5">
    <location>
        <begin position="399"/>
        <end position="409"/>
    </location>
</feature>
<gene>
    <name evidence="7" type="primary">NAGPA</name>
</gene>
<dbReference type="PANTHER" id="PTHR48071:SF18">
    <property type="entry name" value="DELETED IN MALIGNANT BRAIN TUMORS 1 PROTEIN-RELATED"/>
    <property type="match status" value="1"/>
</dbReference>
<feature type="disulfide bond" evidence="5">
    <location>
        <begin position="355"/>
        <end position="419"/>
    </location>
</feature>
<feature type="disulfide bond" evidence="5">
    <location>
        <begin position="265"/>
        <end position="326"/>
    </location>
</feature>
<dbReference type="InterPro" id="IPR001190">
    <property type="entry name" value="SRCR"/>
</dbReference>
<dbReference type="InterPro" id="IPR036772">
    <property type="entry name" value="SRCR-like_dom_sf"/>
</dbReference>
<feature type="disulfide bond" evidence="5">
    <location>
        <begin position="252"/>
        <end position="316"/>
    </location>
</feature>
<dbReference type="FunFam" id="3.10.250.10:FF:000003">
    <property type="entry name" value="Deleted in malignant brain tumors 1"/>
    <property type="match status" value="1"/>
</dbReference>
<keyword evidence="3 5" id="KW-1015">Disulfide bond</keyword>
<feature type="domain" description="SRCR" evidence="6">
    <location>
        <begin position="20"/>
        <end position="120"/>
    </location>
</feature>
<dbReference type="FunFam" id="3.10.250.10:FF:000001">
    <property type="entry name" value="Lysyl oxidase 4 isoform X1"/>
    <property type="match status" value="2"/>
</dbReference>
<keyword evidence="4" id="KW-0325">Glycoprotein</keyword>
<feature type="domain" description="SRCR" evidence="6">
    <location>
        <begin position="122"/>
        <end position="222"/>
    </location>
</feature>
<feature type="disulfide bond" evidence="5">
    <location>
        <begin position="89"/>
        <end position="99"/>
    </location>
</feature>
<dbReference type="SMART" id="SM00202">
    <property type="entry name" value="SR"/>
    <property type="match status" value="4"/>
</dbReference>
<evidence type="ECO:0000256" key="4">
    <source>
        <dbReference type="ARBA" id="ARBA00023180"/>
    </source>
</evidence>
<reference evidence="7 8" key="1">
    <citation type="submission" date="2020-10" db="EMBL/GenBank/DDBJ databases">
        <title>Pygocentrus nattereri (red-bellied piranha) genome, fPygNat1, primary haplotype.</title>
        <authorList>
            <person name="Myers G."/>
            <person name="Meyer A."/>
            <person name="Karagic N."/>
            <person name="Pippel M."/>
            <person name="Winkler S."/>
            <person name="Tracey A."/>
            <person name="Wood J."/>
            <person name="Formenti G."/>
            <person name="Howe K."/>
            <person name="Fedrigo O."/>
            <person name="Jarvis E.D."/>
        </authorList>
    </citation>
    <scope>NUCLEOTIDE SEQUENCE [LARGE SCALE GENOMIC DNA]</scope>
</reference>
<dbReference type="GeneTree" id="ENSGT00950000183145"/>
<keyword evidence="2" id="KW-0677">Repeat</keyword>
<feature type="disulfide bond" evidence="5">
    <location>
        <begin position="160"/>
        <end position="221"/>
    </location>
</feature>
<feature type="disulfide bond" evidence="5">
    <location>
        <begin position="368"/>
        <end position="429"/>
    </location>
</feature>
<dbReference type="PROSITE" id="PS00420">
    <property type="entry name" value="SRCR_1"/>
    <property type="match status" value="3"/>
</dbReference>
<evidence type="ECO:0000313" key="8">
    <source>
        <dbReference type="Proteomes" id="UP001501920"/>
    </source>
</evidence>
<protein>
    <recommendedName>
        <fullName evidence="6">SRCR domain-containing protein</fullName>
    </recommendedName>
</protein>
<dbReference type="Ensembl" id="ENSPNAT00000009180.2">
    <property type="protein sequence ID" value="ENSPNAP00000024806.2"/>
    <property type="gene ID" value="ENSPNAG00000009574.2"/>
</dbReference>
<dbReference type="Proteomes" id="UP001501920">
    <property type="component" value="Chromosome 23"/>
</dbReference>
<dbReference type="OMA" id="ADCFNLG"/>
<dbReference type="GO" id="GO:0016020">
    <property type="term" value="C:membrane"/>
    <property type="evidence" value="ECO:0007669"/>
    <property type="project" value="InterPro"/>
</dbReference>
<feature type="disulfide bond" evidence="5">
    <location>
        <begin position="45"/>
        <end position="109"/>
    </location>
</feature>
<reference evidence="7" key="2">
    <citation type="submission" date="2025-08" db="UniProtKB">
        <authorList>
            <consortium name="Ensembl"/>
        </authorList>
    </citation>
    <scope>IDENTIFICATION</scope>
</reference>
<feature type="domain" description="SRCR" evidence="6">
    <location>
        <begin position="227"/>
        <end position="327"/>
    </location>
</feature>
<evidence type="ECO:0000313" key="7">
    <source>
        <dbReference type="Ensembl" id="ENSPNAP00000024806.2"/>
    </source>
</evidence>
<feature type="disulfide bond" evidence="5">
    <location>
        <begin position="296"/>
        <end position="306"/>
    </location>
</feature>
<keyword evidence="8" id="KW-1185">Reference proteome</keyword>
<feature type="disulfide bond" evidence="5">
    <location>
        <begin position="147"/>
        <end position="211"/>
    </location>
</feature>
<organism evidence="7 8">
    <name type="scientific">Pygocentrus nattereri</name>
    <name type="common">Red-bellied piranha</name>
    <dbReference type="NCBI Taxonomy" id="42514"/>
    <lineage>
        <taxon>Eukaryota</taxon>
        <taxon>Metazoa</taxon>
        <taxon>Chordata</taxon>
        <taxon>Craniata</taxon>
        <taxon>Vertebrata</taxon>
        <taxon>Euteleostomi</taxon>
        <taxon>Actinopterygii</taxon>
        <taxon>Neopterygii</taxon>
        <taxon>Teleostei</taxon>
        <taxon>Ostariophysi</taxon>
        <taxon>Characiformes</taxon>
        <taxon>Characoidei</taxon>
        <taxon>Pygocentrus</taxon>
    </lineage>
</organism>
<evidence type="ECO:0000256" key="1">
    <source>
        <dbReference type="ARBA" id="ARBA00022729"/>
    </source>
</evidence>
<feature type="disulfide bond" evidence="5">
    <location>
        <begin position="191"/>
        <end position="201"/>
    </location>
</feature>
<dbReference type="Pfam" id="PF00530">
    <property type="entry name" value="SRCR"/>
    <property type="match status" value="4"/>
</dbReference>
<reference evidence="7" key="3">
    <citation type="submission" date="2025-09" db="UniProtKB">
        <authorList>
            <consortium name="Ensembl"/>
        </authorList>
    </citation>
    <scope>IDENTIFICATION</scope>
</reference>